<feature type="domain" description="HTH marR-type" evidence="2">
    <location>
        <begin position="6"/>
        <end position="142"/>
    </location>
</feature>
<dbReference type="InterPro" id="IPR000835">
    <property type="entry name" value="HTH_MarR-typ"/>
</dbReference>
<proteinExistence type="predicted"/>
<dbReference type="InterPro" id="IPR036388">
    <property type="entry name" value="WH-like_DNA-bd_sf"/>
</dbReference>
<dbReference type="PANTHER" id="PTHR33164:SF106">
    <property type="entry name" value="TRANSCRIPTIONAL REGULATORY PROTEIN"/>
    <property type="match status" value="1"/>
</dbReference>
<dbReference type="SMART" id="SM00347">
    <property type="entry name" value="HTH_MARR"/>
    <property type="match status" value="1"/>
</dbReference>
<sequence length="166" mass="18444">MARETLDSLRAEVANATRDLQTAVDALDDAAAEHLGVNRTDLRCLDVLLRAGSARPGELGAELGLTTGSVTALLDRLEKLGYVSRSPDPTDRRKIVVRPTARVQRKAEVLYGPLVESGYRTLAHYSRAELEILLDFLRRSRALQEEQVQRIRAITAAGEPRERKRT</sequence>
<dbReference type="EMBL" id="JAMTCP010000004">
    <property type="protein sequence ID" value="MCP2257532.1"/>
    <property type="molecule type" value="Genomic_DNA"/>
</dbReference>
<dbReference type="GO" id="GO:0003677">
    <property type="term" value="F:DNA binding"/>
    <property type="evidence" value="ECO:0007669"/>
    <property type="project" value="UniProtKB-KW"/>
</dbReference>
<name>A0ABT1HPT9_STRSD</name>
<dbReference type="Pfam" id="PF12802">
    <property type="entry name" value="MarR_2"/>
    <property type="match status" value="1"/>
</dbReference>
<reference evidence="3 4" key="1">
    <citation type="submission" date="2022-06" db="EMBL/GenBank/DDBJ databases">
        <title>Genomic Encyclopedia of Archaeal and Bacterial Type Strains, Phase II (KMG-II): from individual species to whole genera.</title>
        <authorList>
            <person name="Goeker M."/>
        </authorList>
    </citation>
    <scope>NUCLEOTIDE SEQUENCE [LARGE SCALE GENOMIC DNA]</scope>
    <source>
        <strain evidence="3 4">DSM 40477</strain>
    </source>
</reference>
<dbReference type="RefSeq" id="WP_253668483.1">
    <property type="nucleotide sequence ID" value="NZ_JAMTCP010000004.1"/>
</dbReference>
<evidence type="ECO:0000256" key="1">
    <source>
        <dbReference type="SAM" id="Coils"/>
    </source>
</evidence>
<dbReference type="SUPFAM" id="SSF46785">
    <property type="entry name" value="Winged helix' DNA-binding domain"/>
    <property type="match status" value="1"/>
</dbReference>
<gene>
    <name evidence="3" type="ORF">LX15_001217</name>
</gene>
<evidence type="ECO:0000313" key="3">
    <source>
        <dbReference type="EMBL" id="MCP2257532.1"/>
    </source>
</evidence>
<evidence type="ECO:0000313" key="4">
    <source>
        <dbReference type="Proteomes" id="UP001205311"/>
    </source>
</evidence>
<dbReference type="Proteomes" id="UP001205311">
    <property type="component" value="Unassembled WGS sequence"/>
</dbReference>
<accession>A0ABT1HPT9</accession>
<keyword evidence="1" id="KW-0175">Coiled coil</keyword>
<dbReference type="PANTHER" id="PTHR33164">
    <property type="entry name" value="TRANSCRIPTIONAL REGULATOR, MARR FAMILY"/>
    <property type="match status" value="1"/>
</dbReference>
<dbReference type="InterPro" id="IPR039422">
    <property type="entry name" value="MarR/SlyA-like"/>
</dbReference>
<comment type="caution">
    <text evidence="3">The sequence shown here is derived from an EMBL/GenBank/DDBJ whole genome shotgun (WGS) entry which is preliminary data.</text>
</comment>
<dbReference type="PRINTS" id="PR00598">
    <property type="entry name" value="HTHMARR"/>
</dbReference>
<dbReference type="Gene3D" id="1.10.10.10">
    <property type="entry name" value="Winged helix-like DNA-binding domain superfamily/Winged helix DNA-binding domain"/>
    <property type="match status" value="1"/>
</dbReference>
<evidence type="ECO:0000259" key="2">
    <source>
        <dbReference type="PROSITE" id="PS50995"/>
    </source>
</evidence>
<feature type="coiled-coil region" evidence="1">
    <location>
        <begin position="6"/>
        <end position="33"/>
    </location>
</feature>
<dbReference type="InterPro" id="IPR036390">
    <property type="entry name" value="WH_DNA-bd_sf"/>
</dbReference>
<organism evidence="3 4">
    <name type="scientific">Streptoalloteichus tenebrarius (strain ATCC 17920 / DSM 40477 / JCM 4838 / CBS 697.72 / NBRC 16177 / NCIMB 11028 / NRRL B-12390 / A12253. 1 / ISP 5477)</name>
    <name type="common">Streptomyces tenebrarius</name>
    <dbReference type="NCBI Taxonomy" id="1933"/>
    <lineage>
        <taxon>Bacteria</taxon>
        <taxon>Bacillati</taxon>
        <taxon>Actinomycetota</taxon>
        <taxon>Actinomycetes</taxon>
        <taxon>Pseudonocardiales</taxon>
        <taxon>Pseudonocardiaceae</taxon>
        <taxon>Streptoalloteichus</taxon>
    </lineage>
</organism>
<keyword evidence="3" id="KW-0238">DNA-binding</keyword>
<protein>
    <submittedName>
        <fullName evidence="3">DNA-binding transcriptional regulator, MarR family</fullName>
    </submittedName>
</protein>
<keyword evidence="4" id="KW-1185">Reference proteome</keyword>
<dbReference type="PROSITE" id="PS50995">
    <property type="entry name" value="HTH_MARR_2"/>
    <property type="match status" value="1"/>
</dbReference>